<keyword evidence="2" id="KW-0731">Sigma factor</keyword>
<dbReference type="InterPro" id="IPR013324">
    <property type="entry name" value="RNA_pol_sigma_r3/r4-like"/>
</dbReference>
<evidence type="ECO:0000259" key="5">
    <source>
        <dbReference type="Pfam" id="PF08281"/>
    </source>
</evidence>
<dbReference type="InterPro" id="IPR039425">
    <property type="entry name" value="RNA_pol_sigma-70-like"/>
</dbReference>
<dbReference type="SUPFAM" id="SSF88659">
    <property type="entry name" value="Sigma3 and sigma4 domains of RNA polymerase sigma factors"/>
    <property type="match status" value="1"/>
</dbReference>
<keyword evidence="3" id="KW-0238">DNA-binding</keyword>
<dbReference type="Proteomes" id="UP000595792">
    <property type="component" value="Chromosome"/>
</dbReference>
<evidence type="ECO:0000256" key="3">
    <source>
        <dbReference type="ARBA" id="ARBA00023125"/>
    </source>
</evidence>
<name>A0AAX1KIJ6_FLAPL</name>
<sequence length="140" mass="16785">MMTEQHEEHKQHTFDCFCKRSLKYEAYNAYREIRRRQQRQVNFSELRSEDMEQLAVCDSYPSECAAYAVGDEVIRIQNDRLADALNTLSKECREILLMYFCLEMPDREIAEHLDISRRTVNTHRRRAFQELQALMERGSK</sequence>
<evidence type="ECO:0000313" key="6">
    <source>
        <dbReference type="EMBL" id="QQR05766.1"/>
    </source>
</evidence>
<dbReference type="EMBL" id="CP065315">
    <property type="protein sequence ID" value="QQR05766.1"/>
    <property type="molecule type" value="Genomic_DNA"/>
</dbReference>
<dbReference type="InterPro" id="IPR013249">
    <property type="entry name" value="RNA_pol_sigma70_r4_t2"/>
</dbReference>
<dbReference type="GO" id="GO:0016987">
    <property type="term" value="F:sigma factor activity"/>
    <property type="evidence" value="ECO:0007669"/>
    <property type="project" value="UniProtKB-KW"/>
</dbReference>
<protein>
    <submittedName>
        <fullName evidence="6">Sigma-70 family RNA polymerase sigma factor</fullName>
    </submittedName>
</protein>
<dbReference type="Gene3D" id="1.10.10.10">
    <property type="entry name" value="Winged helix-like DNA-binding domain superfamily/Winged helix DNA-binding domain"/>
    <property type="match status" value="1"/>
</dbReference>
<feature type="domain" description="RNA polymerase sigma factor 70 region 4 type 2" evidence="5">
    <location>
        <begin position="80"/>
        <end position="131"/>
    </location>
</feature>
<dbReference type="InterPro" id="IPR014284">
    <property type="entry name" value="RNA_pol_sigma-70_dom"/>
</dbReference>
<dbReference type="AlphaFoldDB" id="A0AAX1KIJ6"/>
<dbReference type="PANTHER" id="PTHR43133">
    <property type="entry name" value="RNA POLYMERASE ECF-TYPE SIGMA FACTO"/>
    <property type="match status" value="1"/>
</dbReference>
<dbReference type="PANTHER" id="PTHR43133:SF8">
    <property type="entry name" value="RNA POLYMERASE SIGMA FACTOR HI_1459-RELATED"/>
    <property type="match status" value="1"/>
</dbReference>
<dbReference type="CDD" id="cd06171">
    <property type="entry name" value="Sigma70_r4"/>
    <property type="match status" value="1"/>
</dbReference>
<evidence type="ECO:0000256" key="1">
    <source>
        <dbReference type="ARBA" id="ARBA00023015"/>
    </source>
</evidence>
<dbReference type="GO" id="GO:0006352">
    <property type="term" value="P:DNA-templated transcription initiation"/>
    <property type="evidence" value="ECO:0007669"/>
    <property type="project" value="InterPro"/>
</dbReference>
<dbReference type="Pfam" id="PF08281">
    <property type="entry name" value="Sigma70_r4_2"/>
    <property type="match status" value="1"/>
</dbReference>
<dbReference type="InterPro" id="IPR036388">
    <property type="entry name" value="WH-like_DNA-bd_sf"/>
</dbReference>
<dbReference type="RefSeq" id="WP_065534787.1">
    <property type="nucleotide sequence ID" value="NZ_CP015406.2"/>
</dbReference>
<accession>A0AAX1KIJ6</accession>
<keyword evidence="4" id="KW-0804">Transcription</keyword>
<reference evidence="6 7" key="1">
    <citation type="submission" date="2020-11" db="EMBL/GenBank/DDBJ databases">
        <title>Closed and high quality bacterial genomes of the OMM12 community.</title>
        <authorList>
            <person name="Marbouty M."/>
            <person name="Lamy-Besnier Q."/>
            <person name="Debarbieux L."/>
            <person name="Koszul R."/>
        </authorList>
    </citation>
    <scope>NUCLEOTIDE SEQUENCE [LARGE SCALE GENOMIC DNA]</scope>
    <source>
        <strain evidence="6 7">YL31</strain>
    </source>
</reference>
<evidence type="ECO:0000256" key="2">
    <source>
        <dbReference type="ARBA" id="ARBA00023082"/>
    </source>
</evidence>
<organism evidence="6 7">
    <name type="scientific">Flavonifractor plautii</name>
    <name type="common">Fusobacterium plautii</name>
    <dbReference type="NCBI Taxonomy" id="292800"/>
    <lineage>
        <taxon>Bacteria</taxon>
        <taxon>Bacillati</taxon>
        <taxon>Bacillota</taxon>
        <taxon>Clostridia</taxon>
        <taxon>Eubacteriales</taxon>
        <taxon>Oscillospiraceae</taxon>
        <taxon>Flavonifractor</taxon>
    </lineage>
</organism>
<dbReference type="NCBIfam" id="TIGR02937">
    <property type="entry name" value="sigma70-ECF"/>
    <property type="match status" value="1"/>
</dbReference>
<gene>
    <name evidence="6" type="ORF">I5Q84_17845</name>
</gene>
<keyword evidence="1" id="KW-0805">Transcription regulation</keyword>
<evidence type="ECO:0000313" key="7">
    <source>
        <dbReference type="Proteomes" id="UP000595792"/>
    </source>
</evidence>
<proteinExistence type="predicted"/>
<dbReference type="GO" id="GO:0003677">
    <property type="term" value="F:DNA binding"/>
    <property type="evidence" value="ECO:0007669"/>
    <property type="project" value="UniProtKB-KW"/>
</dbReference>
<evidence type="ECO:0000256" key="4">
    <source>
        <dbReference type="ARBA" id="ARBA00023163"/>
    </source>
</evidence>